<evidence type="ECO:0000256" key="2">
    <source>
        <dbReference type="ARBA" id="ARBA00023125"/>
    </source>
</evidence>
<evidence type="ECO:0000313" key="7">
    <source>
        <dbReference type="Proteomes" id="UP000042958"/>
    </source>
</evidence>
<keyword evidence="7" id="KW-1185">Reference proteome</keyword>
<keyword evidence="4" id="KW-0539">Nucleus</keyword>
<dbReference type="SUPFAM" id="SSF57701">
    <property type="entry name" value="Zn2/Cys6 DNA-binding domain"/>
    <property type="match status" value="1"/>
</dbReference>
<dbReference type="CDD" id="cd00067">
    <property type="entry name" value="GAL4"/>
    <property type="match status" value="1"/>
</dbReference>
<evidence type="ECO:0000313" key="6">
    <source>
        <dbReference type="EMBL" id="CEJ58772.1"/>
    </source>
</evidence>
<evidence type="ECO:0000256" key="1">
    <source>
        <dbReference type="ARBA" id="ARBA00023015"/>
    </source>
</evidence>
<dbReference type="CDD" id="cd12148">
    <property type="entry name" value="fungal_TF_MHR"/>
    <property type="match status" value="1"/>
</dbReference>
<dbReference type="SMART" id="SM00066">
    <property type="entry name" value="GAL4"/>
    <property type="match status" value="1"/>
</dbReference>
<dbReference type="GO" id="GO:0000981">
    <property type="term" value="F:DNA-binding transcription factor activity, RNA polymerase II-specific"/>
    <property type="evidence" value="ECO:0007669"/>
    <property type="project" value="InterPro"/>
</dbReference>
<gene>
    <name evidence="6" type="ORF">PMG11_07418</name>
</gene>
<organism evidence="6 7">
    <name type="scientific">Penicillium brasilianum</name>
    <dbReference type="NCBI Taxonomy" id="104259"/>
    <lineage>
        <taxon>Eukaryota</taxon>
        <taxon>Fungi</taxon>
        <taxon>Dikarya</taxon>
        <taxon>Ascomycota</taxon>
        <taxon>Pezizomycotina</taxon>
        <taxon>Eurotiomycetes</taxon>
        <taxon>Eurotiomycetidae</taxon>
        <taxon>Eurotiales</taxon>
        <taxon>Aspergillaceae</taxon>
        <taxon>Penicillium</taxon>
    </lineage>
</organism>
<dbReference type="PANTHER" id="PTHR47256">
    <property type="entry name" value="ZN(II)2CYS6 TRANSCRIPTION FACTOR (EUROFUNG)-RELATED"/>
    <property type="match status" value="1"/>
</dbReference>
<dbReference type="InterPro" id="IPR001138">
    <property type="entry name" value="Zn2Cys6_DnaBD"/>
</dbReference>
<dbReference type="GO" id="GO:0003677">
    <property type="term" value="F:DNA binding"/>
    <property type="evidence" value="ECO:0007669"/>
    <property type="project" value="UniProtKB-KW"/>
</dbReference>
<dbReference type="OrthoDB" id="4161332at2759"/>
<dbReference type="InterPro" id="IPR053187">
    <property type="entry name" value="Notoamide_regulator"/>
</dbReference>
<evidence type="ECO:0000259" key="5">
    <source>
        <dbReference type="PROSITE" id="PS50048"/>
    </source>
</evidence>
<feature type="domain" description="Zn(2)-C6 fungal-type" evidence="5">
    <location>
        <begin position="36"/>
        <end position="66"/>
    </location>
</feature>
<keyword evidence="3" id="KW-0804">Transcription</keyword>
<dbReference type="AlphaFoldDB" id="A0A0F7TUH7"/>
<dbReference type="InterPro" id="IPR036864">
    <property type="entry name" value="Zn2-C6_fun-type_DNA-bd_sf"/>
</dbReference>
<name>A0A0F7TUH7_PENBI</name>
<dbReference type="GO" id="GO:0008270">
    <property type="term" value="F:zinc ion binding"/>
    <property type="evidence" value="ECO:0007669"/>
    <property type="project" value="InterPro"/>
</dbReference>
<accession>A0A0F7TUH7</accession>
<dbReference type="STRING" id="104259.A0A0F7TUH7"/>
<dbReference type="PANTHER" id="PTHR47256:SF3">
    <property type="entry name" value="ZN(II)2CYS6 TRANSCRIPTION FACTOR (EUROFUNG)"/>
    <property type="match status" value="1"/>
</dbReference>
<proteinExistence type="predicted"/>
<dbReference type="Gene3D" id="4.10.240.10">
    <property type="entry name" value="Zn(2)-C6 fungal-type DNA-binding domain"/>
    <property type="match status" value="1"/>
</dbReference>
<dbReference type="Pfam" id="PF00172">
    <property type="entry name" value="Zn_clus"/>
    <property type="match status" value="1"/>
</dbReference>
<dbReference type="PROSITE" id="PS50048">
    <property type="entry name" value="ZN2_CY6_FUNGAL_2"/>
    <property type="match status" value="1"/>
</dbReference>
<reference evidence="7" key="1">
    <citation type="journal article" date="2015" name="Genome Announc.">
        <title>Draft genome sequence of the fungus Penicillium brasilianum MG11.</title>
        <authorList>
            <person name="Horn F."/>
            <person name="Linde J."/>
            <person name="Mattern D.J."/>
            <person name="Walther G."/>
            <person name="Guthke R."/>
            <person name="Brakhage A.A."/>
            <person name="Valiante V."/>
        </authorList>
    </citation>
    <scope>NUCLEOTIDE SEQUENCE [LARGE SCALE GENOMIC DNA]</scope>
    <source>
        <strain evidence="7">MG11</strain>
    </source>
</reference>
<evidence type="ECO:0000256" key="3">
    <source>
        <dbReference type="ARBA" id="ARBA00023163"/>
    </source>
</evidence>
<dbReference type="PROSITE" id="PS00463">
    <property type="entry name" value="ZN2_CY6_FUNGAL_1"/>
    <property type="match status" value="1"/>
</dbReference>
<protein>
    <recommendedName>
        <fullName evidence="5">Zn(2)-C6 fungal-type domain-containing protein</fullName>
    </recommendedName>
</protein>
<dbReference type="EMBL" id="CDHK01000006">
    <property type="protein sequence ID" value="CEJ58772.1"/>
    <property type="molecule type" value="Genomic_DNA"/>
</dbReference>
<sequence>MSSWPNEPGGNTRSKVAIPRISGRHPLLKRQRVARACDACRQIKLKCNGNRPSCDYCLTIGSPCLYSASKREVRQISVQRLEERIQDYESALGEVLLHCPSKNFKTVLELISERRPEFLAALQQSARLPQSPPDLKINLNLERMHLTYRDNRFGEGLSLQRQPLIQTKSIQHWTSLVEDDVASHLLSFYFNWENPTWHLIDQELFIHDLETRSTKFCSPLLVHIVLLFGCSFSYGLHSFTDRRQEKALGQNLYDEILRLWALEKDTADIPTLQSGILLGLLCCTFGTDRLGTELIMRGAAMYYRSGLHEEGAPYFQCANDDLGQNMARAQKLISWGVFDVQSLASQVYKKNSEWPQPPQIGFSLEEATSLDDNNTWTPYPFQTPIFASNTYKFARFRGKLAGLVNETATFSLQLRDSGPSENSWAQGCEIYEKLLQWNQELPLEIQQERKSTPHCLCLRMYYQCTVINICDVFETLSISQPEGRPELDAAGIKSGAVEILGSLILLYKHFHGWKSVPIVMLHYLCVAGIHAIARLSPSEMKWMKVLESSVLGLWNMAIGWGRLGKAFLKILAFVLRARKVGNDYITPKTAAIMDQLDGAYWTATDAASLAADYVVHSVPSDLTSTSSDIGREVTAQSVNELIKAAHQLAL</sequence>
<keyword evidence="1" id="KW-0805">Transcription regulation</keyword>
<keyword evidence="2" id="KW-0238">DNA-binding</keyword>
<dbReference type="Proteomes" id="UP000042958">
    <property type="component" value="Unassembled WGS sequence"/>
</dbReference>
<evidence type="ECO:0000256" key="4">
    <source>
        <dbReference type="ARBA" id="ARBA00023242"/>
    </source>
</evidence>